<feature type="coiled-coil region" evidence="9">
    <location>
        <begin position="109"/>
        <end position="143"/>
    </location>
</feature>
<evidence type="ECO:0000256" key="4">
    <source>
        <dbReference type="ARBA" id="ARBA00023012"/>
    </source>
</evidence>
<reference evidence="14" key="1">
    <citation type="journal article" date="2019" name="Int. J. Syst. Evol. Microbiol.">
        <title>The Global Catalogue of Microorganisms (GCM) 10K type strain sequencing project: providing services to taxonomists for standard genome sequencing and annotation.</title>
        <authorList>
            <consortium name="The Broad Institute Genomics Platform"/>
            <consortium name="The Broad Institute Genome Sequencing Center for Infectious Disease"/>
            <person name="Wu L."/>
            <person name="Ma J."/>
        </authorList>
    </citation>
    <scope>NUCLEOTIDE SEQUENCE [LARGE SCALE GENOMIC DNA]</scope>
    <source>
        <strain evidence="14">CCUG 49571</strain>
    </source>
</reference>
<dbReference type="PANTHER" id="PTHR42713">
    <property type="entry name" value="HISTIDINE KINASE-RELATED"/>
    <property type="match status" value="1"/>
</dbReference>
<dbReference type="Pfam" id="PF12833">
    <property type="entry name" value="HTH_18"/>
    <property type="match status" value="1"/>
</dbReference>
<dbReference type="CDD" id="cd17536">
    <property type="entry name" value="REC_YesN-like"/>
    <property type="match status" value="1"/>
</dbReference>
<gene>
    <name evidence="13" type="ORF">ACFO3S_03935</name>
</gene>
<dbReference type="InterPro" id="IPR051552">
    <property type="entry name" value="HptR"/>
</dbReference>
<keyword evidence="9" id="KW-0175">Coiled coil</keyword>
<organism evidence="13 14">
    <name type="scientific">Cohnella hongkongensis</name>
    <dbReference type="NCBI Taxonomy" id="178337"/>
    <lineage>
        <taxon>Bacteria</taxon>
        <taxon>Bacillati</taxon>
        <taxon>Bacillota</taxon>
        <taxon>Bacilli</taxon>
        <taxon>Bacillales</taxon>
        <taxon>Paenibacillaceae</taxon>
        <taxon>Cohnella</taxon>
    </lineage>
</organism>
<evidence type="ECO:0000259" key="10">
    <source>
        <dbReference type="PROSITE" id="PS01124"/>
    </source>
</evidence>
<dbReference type="InterPro" id="IPR001789">
    <property type="entry name" value="Sig_transdc_resp-reg_receiver"/>
</dbReference>
<feature type="domain" description="HTH araC/xylS-type" evidence="10">
    <location>
        <begin position="430"/>
        <end position="529"/>
    </location>
</feature>
<dbReference type="PROSITE" id="PS01124">
    <property type="entry name" value="HTH_ARAC_FAMILY_2"/>
    <property type="match status" value="1"/>
</dbReference>
<evidence type="ECO:0000256" key="5">
    <source>
        <dbReference type="ARBA" id="ARBA00023015"/>
    </source>
</evidence>
<sequence>MYKIMLVDDEAGVREGIRERIAWHEHGFECVGDCENGMDAIEAAELLKPDVVLTDINMPFMDGLELTRQLAERMPWTKVVILTGYDDFDYAQQAVKLQVKDFILKPITASELIAVLESLKQELDEAKDRRENLVRLERQLRESLPALKERFLERMVSTSIGLGEMTQRMAYFGLNLPGPEYVVLAADADHFGGAAPDADRELLRFALHNIVQEIADRETASAVFRSREEKTVCILSGGPDDRLFDRAQAVAEEIRRSVETYLRFTVTIGIGLPVAGLADVRQSYRSAVAALDYRILLGTNRVISISDLEGRRHRSAEMTGDWEKRLVVGVKTGSREETEQAIKAIVEELKQATPSIEQVYIRIQKLIVSLLHALEESGGGDPFGDAVNPITEVYRFKTLDEIERWLKELCENSIRLLAEKRSDMTRNLMAKAEAYIREHFPDPSLSLKTVCEIVHMSNSYFSAMFKARTGKTFVEYLTSQRVEKAKELLATTDMKSYEIASEVGYADPHYFSVLFKKATGDTPTEYRQRAAAERERNV</sequence>
<dbReference type="RefSeq" id="WP_378092497.1">
    <property type="nucleotide sequence ID" value="NZ_JBHSEP010000002.1"/>
</dbReference>
<evidence type="ECO:0000313" key="13">
    <source>
        <dbReference type="EMBL" id="MFC4597376.1"/>
    </source>
</evidence>
<dbReference type="InterPro" id="IPR011006">
    <property type="entry name" value="CheY-like_superfamily"/>
</dbReference>
<evidence type="ECO:0000256" key="1">
    <source>
        <dbReference type="ARBA" id="ARBA00004496"/>
    </source>
</evidence>
<evidence type="ECO:0000256" key="8">
    <source>
        <dbReference type="PROSITE-ProRule" id="PRU00169"/>
    </source>
</evidence>
<evidence type="ECO:0000259" key="11">
    <source>
        <dbReference type="PROSITE" id="PS50110"/>
    </source>
</evidence>
<dbReference type="SUPFAM" id="SSF52172">
    <property type="entry name" value="CheY-like"/>
    <property type="match status" value="1"/>
</dbReference>
<evidence type="ECO:0000256" key="2">
    <source>
        <dbReference type="ARBA" id="ARBA00022490"/>
    </source>
</evidence>
<proteinExistence type="predicted"/>
<dbReference type="PROSITE" id="PS50887">
    <property type="entry name" value="GGDEF"/>
    <property type="match status" value="1"/>
</dbReference>
<evidence type="ECO:0000313" key="14">
    <source>
        <dbReference type="Proteomes" id="UP001596028"/>
    </source>
</evidence>
<keyword evidence="2" id="KW-0963">Cytoplasm</keyword>
<dbReference type="SMART" id="SM00448">
    <property type="entry name" value="REC"/>
    <property type="match status" value="1"/>
</dbReference>
<dbReference type="Gene3D" id="1.10.10.60">
    <property type="entry name" value="Homeodomain-like"/>
    <property type="match status" value="2"/>
</dbReference>
<keyword evidence="4" id="KW-0902">Two-component regulatory system</keyword>
<dbReference type="InterPro" id="IPR041522">
    <property type="entry name" value="CdaR_GGDEF"/>
</dbReference>
<comment type="subcellular location">
    <subcellularLocation>
        <location evidence="1">Cytoplasm</location>
    </subcellularLocation>
</comment>
<evidence type="ECO:0000256" key="6">
    <source>
        <dbReference type="ARBA" id="ARBA00023125"/>
    </source>
</evidence>
<dbReference type="InterPro" id="IPR009057">
    <property type="entry name" value="Homeodomain-like_sf"/>
</dbReference>
<dbReference type="InterPro" id="IPR000160">
    <property type="entry name" value="GGDEF_dom"/>
</dbReference>
<evidence type="ECO:0000256" key="3">
    <source>
        <dbReference type="ARBA" id="ARBA00022553"/>
    </source>
</evidence>
<dbReference type="Proteomes" id="UP001596028">
    <property type="component" value="Unassembled WGS sequence"/>
</dbReference>
<evidence type="ECO:0000256" key="7">
    <source>
        <dbReference type="ARBA" id="ARBA00023163"/>
    </source>
</evidence>
<keyword evidence="14" id="KW-1185">Reference proteome</keyword>
<protein>
    <submittedName>
        <fullName evidence="13">Response regulator</fullName>
    </submittedName>
</protein>
<dbReference type="Gene3D" id="3.40.50.2300">
    <property type="match status" value="1"/>
</dbReference>
<dbReference type="Pfam" id="PF17853">
    <property type="entry name" value="GGDEF_2"/>
    <property type="match status" value="1"/>
</dbReference>
<evidence type="ECO:0000256" key="9">
    <source>
        <dbReference type="SAM" id="Coils"/>
    </source>
</evidence>
<accession>A0ABV9F9F0</accession>
<dbReference type="InterPro" id="IPR018060">
    <property type="entry name" value="HTH_AraC"/>
</dbReference>
<dbReference type="EMBL" id="JBHSEP010000002">
    <property type="protein sequence ID" value="MFC4597376.1"/>
    <property type="molecule type" value="Genomic_DNA"/>
</dbReference>
<dbReference type="SMART" id="SM00342">
    <property type="entry name" value="HTH_ARAC"/>
    <property type="match status" value="1"/>
</dbReference>
<evidence type="ECO:0000259" key="12">
    <source>
        <dbReference type="PROSITE" id="PS50887"/>
    </source>
</evidence>
<dbReference type="PANTHER" id="PTHR42713:SF3">
    <property type="entry name" value="TRANSCRIPTIONAL REGULATORY PROTEIN HPTR"/>
    <property type="match status" value="1"/>
</dbReference>
<feature type="domain" description="GGDEF" evidence="12">
    <location>
        <begin position="179"/>
        <end position="307"/>
    </location>
</feature>
<keyword evidence="7" id="KW-0804">Transcription</keyword>
<dbReference type="SUPFAM" id="SSF46689">
    <property type="entry name" value="Homeodomain-like"/>
    <property type="match status" value="2"/>
</dbReference>
<dbReference type="PROSITE" id="PS50110">
    <property type="entry name" value="RESPONSE_REGULATORY"/>
    <property type="match status" value="1"/>
</dbReference>
<keyword evidence="5" id="KW-0805">Transcription regulation</keyword>
<keyword evidence="6" id="KW-0238">DNA-binding</keyword>
<feature type="modified residue" description="4-aspartylphosphate" evidence="8">
    <location>
        <position position="55"/>
    </location>
</feature>
<dbReference type="Pfam" id="PF00072">
    <property type="entry name" value="Response_reg"/>
    <property type="match status" value="1"/>
</dbReference>
<feature type="domain" description="Response regulatory" evidence="11">
    <location>
        <begin position="3"/>
        <end position="120"/>
    </location>
</feature>
<comment type="caution">
    <text evidence="13">The sequence shown here is derived from an EMBL/GenBank/DDBJ whole genome shotgun (WGS) entry which is preliminary data.</text>
</comment>
<keyword evidence="3 8" id="KW-0597">Phosphoprotein</keyword>
<name>A0ABV9F9F0_9BACL</name>